<name>A0A9P6MLY7_9FUNG</name>
<reference evidence="2" key="1">
    <citation type="journal article" date="2020" name="Fungal Divers.">
        <title>Resolving the Mortierellaceae phylogeny through synthesis of multi-gene phylogenetics and phylogenomics.</title>
        <authorList>
            <person name="Vandepol N."/>
            <person name="Liber J."/>
            <person name="Desiro A."/>
            <person name="Na H."/>
            <person name="Kennedy M."/>
            <person name="Barry K."/>
            <person name="Grigoriev I.V."/>
            <person name="Miller A.N."/>
            <person name="O'Donnell K."/>
            <person name="Stajich J.E."/>
            <person name="Bonito G."/>
        </authorList>
    </citation>
    <scope>NUCLEOTIDE SEQUENCE</scope>
    <source>
        <strain evidence="2">NRRL 2769</strain>
    </source>
</reference>
<feature type="compositionally biased region" description="Low complexity" evidence="1">
    <location>
        <begin position="1"/>
        <end position="47"/>
    </location>
</feature>
<comment type="caution">
    <text evidence="2">The sequence shown here is derived from an EMBL/GenBank/DDBJ whole genome shotgun (WGS) entry which is preliminary data.</text>
</comment>
<feature type="region of interest" description="Disordered" evidence="1">
    <location>
        <begin position="1"/>
        <end position="97"/>
    </location>
</feature>
<dbReference type="AlphaFoldDB" id="A0A9P6MLY7"/>
<dbReference type="Proteomes" id="UP000703661">
    <property type="component" value="Unassembled WGS sequence"/>
</dbReference>
<feature type="region of interest" description="Disordered" evidence="1">
    <location>
        <begin position="111"/>
        <end position="130"/>
    </location>
</feature>
<proteinExistence type="predicted"/>
<feature type="region of interest" description="Disordered" evidence="1">
    <location>
        <begin position="231"/>
        <end position="279"/>
    </location>
</feature>
<sequence>MYLQQHHTQQQQQQQQQQQWALGQQQNHQLQEQHHQQIQNPAQNNNNPFGSQSSLKRGPESDENTNFKKRNLGSDVSSTQGPYPEVLPDSPGSIRSNISTELGAYQGGDEYFDQSHFSASSSTGASPDGMDYLGSTGLGGGTSAPSTPAGIHIASSSSVSLPLGVMTSSSPNGWNSFAHESHSSPPTPHISAMPNSSGPNGMTATMNSTSLFASALKEGVPLEYRMLQEQNRSHETQMQEQQRLQMTQQQEMQRRQEDQSRAADLANQNSTNVHDDGSSGRFYGYLGGNGRGYTAAMAAAYRDTYGGRNGGMDMDF</sequence>
<dbReference type="OrthoDB" id="2448652at2759"/>
<gene>
    <name evidence="2" type="ORF">BGZ80_004932</name>
</gene>
<evidence type="ECO:0000313" key="2">
    <source>
        <dbReference type="EMBL" id="KAG0007212.1"/>
    </source>
</evidence>
<feature type="compositionally biased region" description="Basic and acidic residues" evidence="1">
    <location>
        <begin position="252"/>
        <end position="261"/>
    </location>
</feature>
<feature type="compositionally biased region" description="Low complexity" evidence="1">
    <location>
        <begin position="238"/>
        <end position="251"/>
    </location>
</feature>
<protein>
    <submittedName>
        <fullName evidence="2">Uncharacterized protein</fullName>
    </submittedName>
</protein>
<feature type="compositionally biased region" description="Low complexity" evidence="1">
    <location>
        <begin position="115"/>
        <end position="126"/>
    </location>
</feature>
<evidence type="ECO:0000256" key="1">
    <source>
        <dbReference type="SAM" id="MobiDB-lite"/>
    </source>
</evidence>
<feature type="region of interest" description="Disordered" evidence="1">
    <location>
        <begin position="178"/>
        <end position="200"/>
    </location>
</feature>
<keyword evidence="3" id="KW-1185">Reference proteome</keyword>
<dbReference type="EMBL" id="JAAAID010002469">
    <property type="protein sequence ID" value="KAG0007212.1"/>
    <property type="molecule type" value="Genomic_DNA"/>
</dbReference>
<organism evidence="2 3">
    <name type="scientific">Entomortierella chlamydospora</name>
    <dbReference type="NCBI Taxonomy" id="101097"/>
    <lineage>
        <taxon>Eukaryota</taxon>
        <taxon>Fungi</taxon>
        <taxon>Fungi incertae sedis</taxon>
        <taxon>Mucoromycota</taxon>
        <taxon>Mortierellomycotina</taxon>
        <taxon>Mortierellomycetes</taxon>
        <taxon>Mortierellales</taxon>
        <taxon>Mortierellaceae</taxon>
        <taxon>Entomortierella</taxon>
    </lineage>
</organism>
<accession>A0A9P6MLY7</accession>
<evidence type="ECO:0000313" key="3">
    <source>
        <dbReference type="Proteomes" id="UP000703661"/>
    </source>
</evidence>